<keyword evidence="1" id="KW-0472">Membrane</keyword>
<accession>A0A955HY65</accession>
<reference evidence="2" key="1">
    <citation type="submission" date="2020-04" db="EMBL/GenBank/DDBJ databases">
        <authorList>
            <person name="Zhang T."/>
        </authorList>
    </citation>
    <scope>NUCLEOTIDE SEQUENCE</scope>
    <source>
        <strain evidence="2">HKST-UBA16</strain>
    </source>
</reference>
<sequence length="138" mass="15570">MPNSIALIILILLIVAAVFVALQSGIGTKKKTERSRIYSDLESLRQKASTSSSANNRDLIIRLDALLAKTLQFKYSNSLSCGENLKKAKPLFTKNIYNELWKYHNLRNQVVHEGLEISSAEIESAYKTFHKVIYKLLG</sequence>
<dbReference type="Proteomes" id="UP000748332">
    <property type="component" value="Unassembled WGS sequence"/>
</dbReference>
<proteinExistence type="predicted"/>
<gene>
    <name evidence="2" type="ORF">KC622_00315</name>
</gene>
<feature type="transmembrane region" description="Helical" evidence="1">
    <location>
        <begin position="6"/>
        <end position="26"/>
    </location>
</feature>
<organism evidence="2 3">
    <name type="scientific">Candidatus Dojkabacteria bacterium</name>
    <dbReference type="NCBI Taxonomy" id="2099670"/>
    <lineage>
        <taxon>Bacteria</taxon>
        <taxon>Candidatus Dojkabacteria</taxon>
    </lineage>
</organism>
<protein>
    <submittedName>
        <fullName evidence="2">Uncharacterized protein</fullName>
    </submittedName>
</protein>
<evidence type="ECO:0000313" key="3">
    <source>
        <dbReference type="Proteomes" id="UP000748332"/>
    </source>
</evidence>
<evidence type="ECO:0000313" key="2">
    <source>
        <dbReference type="EMBL" id="MCA9374754.1"/>
    </source>
</evidence>
<comment type="caution">
    <text evidence="2">The sequence shown here is derived from an EMBL/GenBank/DDBJ whole genome shotgun (WGS) entry which is preliminary data.</text>
</comment>
<dbReference type="EMBL" id="JAGQLM010000014">
    <property type="protein sequence ID" value="MCA9374754.1"/>
    <property type="molecule type" value="Genomic_DNA"/>
</dbReference>
<keyword evidence="1" id="KW-0812">Transmembrane</keyword>
<dbReference type="AlphaFoldDB" id="A0A955HY65"/>
<name>A0A955HY65_9BACT</name>
<keyword evidence="1" id="KW-1133">Transmembrane helix</keyword>
<evidence type="ECO:0000256" key="1">
    <source>
        <dbReference type="SAM" id="Phobius"/>
    </source>
</evidence>
<reference evidence="2" key="2">
    <citation type="journal article" date="2021" name="Microbiome">
        <title>Successional dynamics and alternative stable states in a saline activated sludge microbial community over 9 years.</title>
        <authorList>
            <person name="Wang Y."/>
            <person name="Ye J."/>
            <person name="Ju F."/>
            <person name="Liu L."/>
            <person name="Boyd J.A."/>
            <person name="Deng Y."/>
            <person name="Parks D.H."/>
            <person name="Jiang X."/>
            <person name="Yin X."/>
            <person name="Woodcroft B.J."/>
            <person name="Tyson G.W."/>
            <person name="Hugenholtz P."/>
            <person name="Polz M.F."/>
            <person name="Zhang T."/>
        </authorList>
    </citation>
    <scope>NUCLEOTIDE SEQUENCE</scope>
    <source>
        <strain evidence="2">HKST-UBA16</strain>
    </source>
</reference>